<dbReference type="NCBIfam" id="TIGR01683">
    <property type="entry name" value="thiS"/>
    <property type="match status" value="1"/>
</dbReference>
<sequence length="66" mass="7415">MKVTINGKKRDIDNNLSILELLKDLKVDPNKIIIQLNQEIIKSKHFESTSIIQESQIEILSIVGGG</sequence>
<dbReference type="SUPFAM" id="SSF54285">
    <property type="entry name" value="MoaD/ThiS"/>
    <property type="match status" value="1"/>
</dbReference>
<organism evidence="1 2">
    <name type="scientific">Thiospirochaeta perfilievii</name>
    <dbReference type="NCBI Taxonomy" id="252967"/>
    <lineage>
        <taxon>Bacteria</taxon>
        <taxon>Pseudomonadati</taxon>
        <taxon>Spirochaetota</taxon>
        <taxon>Spirochaetia</taxon>
        <taxon>Spirochaetales</taxon>
        <taxon>Spirochaetaceae</taxon>
        <taxon>Thiospirochaeta</taxon>
    </lineage>
</organism>
<evidence type="ECO:0000313" key="2">
    <source>
        <dbReference type="Proteomes" id="UP000323824"/>
    </source>
</evidence>
<evidence type="ECO:0000313" key="1">
    <source>
        <dbReference type="EMBL" id="QEN05868.1"/>
    </source>
</evidence>
<dbReference type="InterPro" id="IPR003749">
    <property type="entry name" value="ThiS/MoaD-like"/>
</dbReference>
<dbReference type="InterPro" id="IPR010035">
    <property type="entry name" value="Thi_S"/>
</dbReference>
<protein>
    <submittedName>
        <fullName evidence="1">Sulfur carrier protein ThiS</fullName>
    </submittedName>
</protein>
<dbReference type="PANTHER" id="PTHR34472">
    <property type="entry name" value="SULFUR CARRIER PROTEIN THIS"/>
    <property type="match status" value="1"/>
</dbReference>
<dbReference type="OrthoDB" id="9798559at2"/>
<dbReference type="AlphaFoldDB" id="A0A5C1QEQ5"/>
<name>A0A5C1QEQ5_9SPIO</name>
<dbReference type="CDD" id="cd00565">
    <property type="entry name" value="Ubl_ThiS"/>
    <property type="match status" value="1"/>
</dbReference>
<dbReference type="Proteomes" id="UP000323824">
    <property type="component" value="Chromosome"/>
</dbReference>
<gene>
    <name evidence="1" type="primary">thiS</name>
    <name evidence="1" type="ORF">EW093_14545</name>
</gene>
<dbReference type="Pfam" id="PF02597">
    <property type="entry name" value="ThiS"/>
    <property type="match status" value="1"/>
</dbReference>
<keyword evidence="2" id="KW-1185">Reference proteome</keyword>
<dbReference type="EMBL" id="CP035807">
    <property type="protein sequence ID" value="QEN05868.1"/>
    <property type="molecule type" value="Genomic_DNA"/>
</dbReference>
<dbReference type="KEGG" id="sper:EW093_14545"/>
<dbReference type="Gene3D" id="3.10.20.30">
    <property type="match status" value="1"/>
</dbReference>
<proteinExistence type="predicted"/>
<dbReference type="RefSeq" id="WP_149569102.1">
    <property type="nucleotide sequence ID" value="NZ_CP035807.1"/>
</dbReference>
<reference evidence="1 2" key="1">
    <citation type="submission" date="2019-02" db="EMBL/GenBank/DDBJ databases">
        <authorList>
            <person name="Fomenkov A."/>
            <person name="Dubinina G."/>
            <person name="Grabovich M."/>
            <person name="Vincze T."/>
            <person name="Roberts R.J."/>
        </authorList>
    </citation>
    <scope>NUCLEOTIDE SEQUENCE [LARGE SCALE GENOMIC DNA]</scope>
    <source>
        <strain evidence="1 2">P</strain>
    </source>
</reference>
<reference evidence="1 2" key="2">
    <citation type="submission" date="2019-09" db="EMBL/GenBank/DDBJ databases">
        <title>Complete Genome Sequence and Methylome Analysis of free living Spirochaetas.</title>
        <authorList>
            <person name="Leshcheva N."/>
            <person name="Mikheeva N."/>
        </authorList>
    </citation>
    <scope>NUCLEOTIDE SEQUENCE [LARGE SCALE GENOMIC DNA]</scope>
    <source>
        <strain evidence="1 2">P</strain>
    </source>
</reference>
<dbReference type="PANTHER" id="PTHR34472:SF1">
    <property type="entry name" value="SULFUR CARRIER PROTEIN THIS"/>
    <property type="match status" value="1"/>
</dbReference>
<dbReference type="InterPro" id="IPR016155">
    <property type="entry name" value="Mopterin_synth/thiamin_S_b"/>
</dbReference>
<accession>A0A5C1QEQ5</accession>
<dbReference type="InterPro" id="IPR012675">
    <property type="entry name" value="Beta-grasp_dom_sf"/>
</dbReference>